<dbReference type="Proteomes" id="UP000018545">
    <property type="component" value="Chromosome"/>
</dbReference>
<protein>
    <submittedName>
        <fullName evidence="1">Uncharacterized protein</fullName>
    </submittedName>
</protein>
<accession>V5U217</accession>
<sequence length="57" mass="7002">MKAHNCINRYDDITPSRTLKSAYQRSLHHGEMREFEYHRNVFKSDDYPFTRAARRRQ</sequence>
<dbReference type="KEGG" id="csi:P262_03935"/>
<name>V5U217_9ENTR</name>
<dbReference type="HOGENOM" id="CLU_2989050_0_0_6"/>
<evidence type="ECO:0000313" key="1">
    <source>
        <dbReference type="EMBL" id="AHB71172.1"/>
    </source>
</evidence>
<dbReference type="AlphaFoldDB" id="V5U217"/>
<dbReference type="PATRIC" id="fig|1401659.3.peg.2776"/>
<gene>
    <name evidence="1" type="ORF">P262_03935</name>
</gene>
<reference evidence="1 2" key="1">
    <citation type="journal article" date="2014" name="Genome Announc.">
        <title>Complete Genome Sequence of Cronobacter sakazakii Strain CMCC 45402.</title>
        <authorList>
            <person name="Zhao Z."/>
            <person name="Wang L."/>
            <person name="Wang B."/>
            <person name="Liang H."/>
            <person name="Ye Q."/>
            <person name="Zeng M."/>
        </authorList>
    </citation>
    <scope>NUCLEOTIDE SEQUENCE [LARGE SCALE GENOMIC DNA]</scope>
    <source>
        <strain evidence="2">45402</strain>
    </source>
</reference>
<organism evidence="1 2">
    <name type="scientific">Cronobacter malonaticus</name>
    <dbReference type="NCBI Taxonomy" id="413503"/>
    <lineage>
        <taxon>Bacteria</taxon>
        <taxon>Pseudomonadati</taxon>
        <taxon>Pseudomonadota</taxon>
        <taxon>Gammaproteobacteria</taxon>
        <taxon>Enterobacterales</taxon>
        <taxon>Enterobacteriaceae</taxon>
        <taxon>Cronobacter</taxon>
    </lineage>
</organism>
<dbReference type="EMBL" id="CP006731">
    <property type="protein sequence ID" value="AHB71172.1"/>
    <property type="molecule type" value="Genomic_DNA"/>
</dbReference>
<proteinExistence type="predicted"/>
<evidence type="ECO:0000313" key="2">
    <source>
        <dbReference type="Proteomes" id="UP000018545"/>
    </source>
</evidence>